<dbReference type="PANTHER" id="PTHR42783">
    <property type="entry name" value="GLUTAMATE SYNTHASE [NADPH] SMALL CHAIN"/>
    <property type="match status" value="1"/>
</dbReference>
<dbReference type="AlphaFoldDB" id="A0A7I9VLN9"/>
<feature type="domain" description="FAD/NAD(P)-binding" evidence="1">
    <location>
        <begin position="156"/>
        <end position="461"/>
    </location>
</feature>
<dbReference type="Gene3D" id="1.10.1060.10">
    <property type="entry name" value="Alpha-helical ferredoxin"/>
    <property type="match status" value="1"/>
</dbReference>
<feature type="domain" description="Dihydroprymidine dehydrogenase" evidence="2">
    <location>
        <begin position="32"/>
        <end position="141"/>
    </location>
</feature>
<dbReference type="PRINTS" id="PR00368">
    <property type="entry name" value="FADPNR"/>
</dbReference>
<dbReference type="NCBIfam" id="TIGR01316">
    <property type="entry name" value="gltA"/>
    <property type="match status" value="1"/>
</dbReference>
<organism evidence="3 4">
    <name type="scientific">Anaeromyxobacter diazotrophicus</name>
    <dbReference type="NCBI Taxonomy" id="2590199"/>
    <lineage>
        <taxon>Bacteria</taxon>
        <taxon>Pseudomonadati</taxon>
        <taxon>Myxococcota</taxon>
        <taxon>Myxococcia</taxon>
        <taxon>Myxococcales</taxon>
        <taxon>Cystobacterineae</taxon>
        <taxon>Anaeromyxobacteraceae</taxon>
        <taxon>Anaeromyxobacter</taxon>
    </lineage>
</organism>
<dbReference type="Proteomes" id="UP000503640">
    <property type="component" value="Unassembled WGS sequence"/>
</dbReference>
<sequence length="478" mass="50978">MAPTIAPVPKDLKKRFQTPRQEMPAQDPIARGKNFQEVTLGLEAEAAKLEAYRCIYCKEPECVQGCPVGIDIPGFLHEVEKGNFAEALGILKSTNLLPAICGRVCPQEEQCESLCKTGKSKGNRPVAIGRVERFLADWERAGGIAKPVEVAPPTGKKVAVVGSGPAGLACAADLAKLGHKVIVFEAFHKPGGVLVYGIPEFRLPKAIVAKEIANLEKMGVDIVCDFAVGLTATIEDLQKAFDAIFVATGAGLPYFMDLPGENLGGIYSANEYLTRVNLMGAFDPEHNDTPVVRGKNVVVVGGGNVAMDAARTALRLGAEKVRLVYRRSHDEMPAREEEIEHAEEEGIDFTLLTTPVRYLGDDKGRVVAVECRKMELGEPGPDGRRKPVEVAGSEHQFPADVVVVSIGNGPNPLVPRTTPGLETKKGKIVARDGSGRTSMKGVFAGGDIVLGAATVILAMGAGRQAAASIHEYLQTGTW</sequence>
<dbReference type="InterPro" id="IPR028261">
    <property type="entry name" value="DPD_II"/>
</dbReference>
<evidence type="ECO:0000313" key="3">
    <source>
        <dbReference type="EMBL" id="GEJ57314.1"/>
    </source>
</evidence>
<dbReference type="InterPro" id="IPR023753">
    <property type="entry name" value="FAD/NAD-binding_dom"/>
</dbReference>
<evidence type="ECO:0000313" key="4">
    <source>
        <dbReference type="Proteomes" id="UP000503640"/>
    </source>
</evidence>
<dbReference type="InterPro" id="IPR006004">
    <property type="entry name" value="SudA-like"/>
</dbReference>
<name>A0A7I9VLN9_9BACT</name>
<keyword evidence="4" id="KW-1185">Reference proteome</keyword>
<dbReference type="Pfam" id="PF07992">
    <property type="entry name" value="Pyr_redox_2"/>
    <property type="match status" value="1"/>
</dbReference>
<dbReference type="PRINTS" id="PR00411">
    <property type="entry name" value="PNDRDTASEI"/>
</dbReference>
<proteinExistence type="predicted"/>
<dbReference type="GO" id="GO:0051536">
    <property type="term" value="F:iron-sulfur cluster binding"/>
    <property type="evidence" value="ECO:0007669"/>
    <property type="project" value="InterPro"/>
</dbReference>
<dbReference type="InterPro" id="IPR036188">
    <property type="entry name" value="FAD/NAD-bd_sf"/>
</dbReference>
<dbReference type="Pfam" id="PF14691">
    <property type="entry name" value="Fer4_20"/>
    <property type="match status" value="1"/>
</dbReference>
<comment type="caution">
    <text evidence="3">The sequence shown here is derived from an EMBL/GenBank/DDBJ whole genome shotgun (WGS) entry which is preliminary data.</text>
</comment>
<gene>
    <name evidence="3" type="primary">gltA_2</name>
    <name evidence="3" type="ORF">AMYX_20550</name>
</gene>
<dbReference type="GO" id="GO:0016491">
    <property type="term" value="F:oxidoreductase activity"/>
    <property type="evidence" value="ECO:0007669"/>
    <property type="project" value="InterPro"/>
</dbReference>
<accession>A0A7I9VLN9</accession>
<dbReference type="EMBL" id="BJTG01000004">
    <property type="protein sequence ID" value="GEJ57314.1"/>
    <property type="molecule type" value="Genomic_DNA"/>
</dbReference>
<evidence type="ECO:0000259" key="1">
    <source>
        <dbReference type="Pfam" id="PF07992"/>
    </source>
</evidence>
<protein>
    <submittedName>
        <fullName evidence="3">Oxidoreductase</fullName>
    </submittedName>
</protein>
<dbReference type="InterPro" id="IPR009051">
    <property type="entry name" value="Helical_ferredxn"/>
</dbReference>
<dbReference type="PANTHER" id="PTHR42783:SF3">
    <property type="entry name" value="GLUTAMATE SYNTHASE [NADPH] SMALL CHAIN-RELATED"/>
    <property type="match status" value="1"/>
</dbReference>
<reference evidence="4" key="1">
    <citation type="journal article" date="2020" name="Appl. Environ. Microbiol.">
        <title>Diazotrophic Anaeromyxobacter Isolates from Soils.</title>
        <authorList>
            <person name="Masuda Y."/>
            <person name="Yamanaka H."/>
            <person name="Xu Z.X."/>
            <person name="Shiratori Y."/>
            <person name="Aono T."/>
            <person name="Amachi S."/>
            <person name="Senoo K."/>
            <person name="Itoh H."/>
        </authorList>
    </citation>
    <scope>NUCLEOTIDE SEQUENCE [LARGE SCALE GENOMIC DNA]</scope>
    <source>
        <strain evidence="4">R267</strain>
    </source>
</reference>
<dbReference type="SUPFAM" id="SSF51971">
    <property type="entry name" value="Nucleotide-binding domain"/>
    <property type="match status" value="1"/>
</dbReference>
<dbReference type="RefSeq" id="WP_176064775.1">
    <property type="nucleotide sequence ID" value="NZ_BJTG01000004.1"/>
</dbReference>
<evidence type="ECO:0000259" key="2">
    <source>
        <dbReference type="Pfam" id="PF14691"/>
    </source>
</evidence>
<dbReference type="Gene3D" id="3.50.50.60">
    <property type="entry name" value="FAD/NAD(P)-binding domain"/>
    <property type="match status" value="3"/>
</dbReference>
<dbReference type="SUPFAM" id="SSF46548">
    <property type="entry name" value="alpha-helical ferredoxin"/>
    <property type="match status" value="1"/>
</dbReference>